<gene>
    <name evidence="1" type="ORF">F4821DRAFT_258719</name>
</gene>
<evidence type="ECO:0000313" key="2">
    <source>
        <dbReference type="Proteomes" id="UP001497680"/>
    </source>
</evidence>
<evidence type="ECO:0000313" key="1">
    <source>
        <dbReference type="EMBL" id="KAI6087666.1"/>
    </source>
</evidence>
<proteinExistence type="predicted"/>
<protein>
    <submittedName>
        <fullName evidence="1">Uncharacterized protein</fullName>
    </submittedName>
</protein>
<sequence length="154" mass="17039">MPKSVAGALTARDMEILAIAWSCFDGNPKLDWNKLAELASFKNVQTARACFLPIKKKLMQVATVAKENGGDAGNSGEPDDADEKDHNKPVANNQQKRKQPLSPTPSPKKARLATDTDEEDKVQVKRPKRKAAARRKVVEKMESDEDDEYFDGEA</sequence>
<organism evidence="1 2">
    <name type="scientific">Hypoxylon rubiginosum</name>
    <dbReference type="NCBI Taxonomy" id="110542"/>
    <lineage>
        <taxon>Eukaryota</taxon>
        <taxon>Fungi</taxon>
        <taxon>Dikarya</taxon>
        <taxon>Ascomycota</taxon>
        <taxon>Pezizomycotina</taxon>
        <taxon>Sordariomycetes</taxon>
        <taxon>Xylariomycetidae</taxon>
        <taxon>Xylariales</taxon>
        <taxon>Hypoxylaceae</taxon>
        <taxon>Hypoxylon</taxon>
    </lineage>
</organism>
<comment type="caution">
    <text evidence="1">The sequence shown here is derived from an EMBL/GenBank/DDBJ whole genome shotgun (WGS) entry which is preliminary data.</text>
</comment>
<dbReference type="EMBL" id="MU394306">
    <property type="protein sequence ID" value="KAI6087666.1"/>
    <property type="molecule type" value="Genomic_DNA"/>
</dbReference>
<dbReference type="Proteomes" id="UP001497680">
    <property type="component" value="Unassembled WGS sequence"/>
</dbReference>
<keyword evidence="2" id="KW-1185">Reference proteome</keyword>
<name>A0ACC0D571_9PEZI</name>
<reference evidence="1 2" key="1">
    <citation type="journal article" date="2022" name="New Phytol.">
        <title>Ecological generalism drives hyperdiversity of secondary metabolite gene clusters in xylarialean endophytes.</title>
        <authorList>
            <person name="Franco M.E.E."/>
            <person name="Wisecaver J.H."/>
            <person name="Arnold A.E."/>
            <person name="Ju Y.M."/>
            <person name="Slot J.C."/>
            <person name="Ahrendt S."/>
            <person name="Moore L.P."/>
            <person name="Eastman K.E."/>
            <person name="Scott K."/>
            <person name="Konkel Z."/>
            <person name="Mondo S.J."/>
            <person name="Kuo A."/>
            <person name="Hayes R.D."/>
            <person name="Haridas S."/>
            <person name="Andreopoulos B."/>
            <person name="Riley R."/>
            <person name="LaButti K."/>
            <person name="Pangilinan J."/>
            <person name="Lipzen A."/>
            <person name="Amirebrahimi M."/>
            <person name="Yan J."/>
            <person name="Adam C."/>
            <person name="Keymanesh K."/>
            <person name="Ng V."/>
            <person name="Louie K."/>
            <person name="Northen T."/>
            <person name="Drula E."/>
            <person name="Henrissat B."/>
            <person name="Hsieh H.M."/>
            <person name="Youens-Clark K."/>
            <person name="Lutzoni F."/>
            <person name="Miadlikowska J."/>
            <person name="Eastwood D.C."/>
            <person name="Hamelin R.C."/>
            <person name="Grigoriev I.V."/>
            <person name="U'Ren J.M."/>
        </authorList>
    </citation>
    <scope>NUCLEOTIDE SEQUENCE [LARGE SCALE GENOMIC DNA]</scope>
    <source>
        <strain evidence="1 2">ER1909</strain>
    </source>
</reference>
<accession>A0ACC0D571</accession>